<protein>
    <submittedName>
        <fullName evidence="2">HD domain-containing protein</fullName>
    </submittedName>
</protein>
<dbReference type="AlphaFoldDB" id="A0A5C4T1H8"/>
<feature type="domain" description="HD" evidence="1">
    <location>
        <begin position="16"/>
        <end position="89"/>
    </location>
</feature>
<dbReference type="Gene3D" id="1.10.3210.10">
    <property type="entry name" value="Hypothetical protein af1432"/>
    <property type="match status" value="1"/>
</dbReference>
<gene>
    <name evidence="2" type="ORF">FE784_32275</name>
</gene>
<name>A0A5C4T1H8_9BACL</name>
<dbReference type="EMBL" id="VDCQ01000065">
    <property type="protein sequence ID" value="TNJ62107.1"/>
    <property type="molecule type" value="Genomic_DNA"/>
</dbReference>
<dbReference type="Proteomes" id="UP000307943">
    <property type="component" value="Unassembled WGS sequence"/>
</dbReference>
<dbReference type="SUPFAM" id="SSF109604">
    <property type="entry name" value="HD-domain/PDEase-like"/>
    <property type="match status" value="1"/>
</dbReference>
<sequence>MDIERFNKQIEFIVEIDKMKQILRNTILMDASRKENSAEHTWHMAVGAMVFSEYANESNLDMLKVFKMILLHDIVEIDAGDTFAYGNVNLRSTGSVTKC</sequence>
<evidence type="ECO:0000259" key="1">
    <source>
        <dbReference type="Pfam" id="PF13023"/>
    </source>
</evidence>
<comment type="caution">
    <text evidence="2">The sequence shown here is derived from an EMBL/GenBank/DDBJ whole genome shotgun (WGS) entry which is preliminary data.</text>
</comment>
<dbReference type="InterPro" id="IPR006674">
    <property type="entry name" value="HD_domain"/>
</dbReference>
<evidence type="ECO:0000313" key="2">
    <source>
        <dbReference type="EMBL" id="TNJ62107.1"/>
    </source>
</evidence>
<keyword evidence="3" id="KW-1185">Reference proteome</keyword>
<reference evidence="2 3" key="1">
    <citation type="submission" date="2019-05" db="EMBL/GenBank/DDBJ databases">
        <title>We sequenced the genome of Paenibacillus hemerocallicola KCTC 33185 for further insight into its adaptation and study the phylogeny of Paenibacillus.</title>
        <authorList>
            <person name="Narsing Rao M.P."/>
        </authorList>
    </citation>
    <scope>NUCLEOTIDE SEQUENCE [LARGE SCALE GENOMIC DNA]</scope>
    <source>
        <strain evidence="2 3">KCTC 33185</strain>
    </source>
</reference>
<dbReference type="RefSeq" id="WP_139606378.1">
    <property type="nucleotide sequence ID" value="NZ_VDCQ01000065.1"/>
</dbReference>
<dbReference type="OrthoDB" id="9796032at2"/>
<dbReference type="Pfam" id="PF13023">
    <property type="entry name" value="HD_3"/>
    <property type="match status" value="1"/>
</dbReference>
<accession>A0A5C4T1H8</accession>
<organism evidence="2 3">
    <name type="scientific">Paenibacillus hemerocallicola</name>
    <dbReference type="NCBI Taxonomy" id="1172614"/>
    <lineage>
        <taxon>Bacteria</taxon>
        <taxon>Bacillati</taxon>
        <taxon>Bacillota</taxon>
        <taxon>Bacilli</taxon>
        <taxon>Bacillales</taxon>
        <taxon>Paenibacillaceae</taxon>
        <taxon>Paenibacillus</taxon>
    </lineage>
</organism>
<evidence type="ECO:0000313" key="3">
    <source>
        <dbReference type="Proteomes" id="UP000307943"/>
    </source>
</evidence>
<proteinExistence type="predicted"/>